<proteinExistence type="predicted"/>
<reference evidence="2 3" key="1">
    <citation type="submission" date="2017-09" db="EMBL/GenBank/DDBJ databases">
        <title>WGS assembly of Aquilegia coerulea Goldsmith.</title>
        <authorList>
            <person name="Hodges S."/>
            <person name="Kramer E."/>
            <person name="Nordborg M."/>
            <person name="Tomkins J."/>
            <person name="Borevitz J."/>
            <person name="Derieg N."/>
            <person name="Yan J."/>
            <person name="Mihaltcheva S."/>
            <person name="Hayes R.D."/>
            <person name="Rokhsar D."/>
        </authorList>
    </citation>
    <scope>NUCLEOTIDE SEQUENCE [LARGE SCALE GENOMIC DNA]</scope>
    <source>
        <strain evidence="3">cv. Goldsmith</strain>
    </source>
</reference>
<dbReference type="EMBL" id="KZ305026">
    <property type="protein sequence ID" value="PIA54551.1"/>
    <property type="molecule type" value="Genomic_DNA"/>
</dbReference>
<organism evidence="2 3">
    <name type="scientific">Aquilegia coerulea</name>
    <name type="common">Rocky mountain columbine</name>
    <dbReference type="NCBI Taxonomy" id="218851"/>
    <lineage>
        <taxon>Eukaryota</taxon>
        <taxon>Viridiplantae</taxon>
        <taxon>Streptophyta</taxon>
        <taxon>Embryophyta</taxon>
        <taxon>Tracheophyta</taxon>
        <taxon>Spermatophyta</taxon>
        <taxon>Magnoliopsida</taxon>
        <taxon>Ranunculales</taxon>
        <taxon>Ranunculaceae</taxon>
        <taxon>Thalictroideae</taxon>
        <taxon>Aquilegia</taxon>
    </lineage>
</organism>
<feature type="compositionally biased region" description="Basic and acidic residues" evidence="1">
    <location>
        <begin position="67"/>
        <end position="95"/>
    </location>
</feature>
<evidence type="ECO:0000313" key="2">
    <source>
        <dbReference type="EMBL" id="PIA54551.1"/>
    </source>
</evidence>
<keyword evidence="3" id="KW-1185">Reference proteome</keyword>
<evidence type="ECO:0000256" key="1">
    <source>
        <dbReference type="SAM" id="MobiDB-lite"/>
    </source>
</evidence>
<feature type="region of interest" description="Disordered" evidence="1">
    <location>
        <begin position="64"/>
        <end position="95"/>
    </location>
</feature>
<accession>A0A2G5EFS0</accession>
<dbReference type="InParanoid" id="A0A2G5EFS0"/>
<evidence type="ECO:0000313" key="3">
    <source>
        <dbReference type="Proteomes" id="UP000230069"/>
    </source>
</evidence>
<dbReference type="AlphaFoldDB" id="A0A2G5EFS0"/>
<protein>
    <submittedName>
        <fullName evidence="2">Uncharacterized protein</fullName>
    </submittedName>
</protein>
<dbReference type="Proteomes" id="UP000230069">
    <property type="component" value="Unassembled WGS sequence"/>
</dbReference>
<sequence length="95" mass="11378">MQQYPRRVRARLRHSSHEDKENLLFMAIEIFVQAIQCGRNEEEEEPQARSFHLLPCKTLVLPRRLRHESAHKDRRMAEHTRSDRRGEAMEDSSLK</sequence>
<gene>
    <name evidence="2" type="ORF">AQUCO_00900842v1</name>
</gene>
<name>A0A2G5EFS0_AQUCA</name>